<comment type="catalytic activity">
    <reaction evidence="1">
        <text>ATP + protein L-histidine = ADP + protein N-phospho-L-histidine.</text>
        <dbReference type="EC" id="2.7.13.3"/>
    </reaction>
</comment>
<name>A0A832I0Y2_UNCEI</name>
<dbReference type="AlphaFoldDB" id="A0A832I0Y2"/>
<evidence type="ECO:0000256" key="5">
    <source>
        <dbReference type="ARBA" id="ARBA00022777"/>
    </source>
</evidence>
<dbReference type="SUPFAM" id="SSF55874">
    <property type="entry name" value="ATPase domain of HSP90 chaperone/DNA topoisomerase II/histidine kinase"/>
    <property type="match status" value="1"/>
</dbReference>
<dbReference type="EMBL" id="DSQF01000004">
    <property type="protein sequence ID" value="HGZ42418.1"/>
    <property type="molecule type" value="Genomic_DNA"/>
</dbReference>
<evidence type="ECO:0000259" key="7">
    <source>
        <dbReference type="PROSITE" id="PS50109"/>
    </source>
</evidence>
<evidence type="ECO:0000256" key="6">
    <source>
        <dbReference type="ARBA" id="ARBA00022840"/>
    </source>
</evidence>
<dbReference type="GO" id="GO:0005524">
    <property type="term" value="F:ATP binding"/>
    <property type="evidence" value="ECO:0007669"/>
    <property type="project" value="UniProtKB-KW"/>
</dbReference>
<evidence type="ECO:0000256" key="3">
    <source>
        <dbReference type="ARBA" id="ARBA00022679"/>
    </source>
</evidence>
<reference evidence="8" key="1">
    <citation type="journal article" date="2020" name="mSystems">
        <title>Genome- and Community-Level Interaction Insights into Carbon Utilization and Element Cycling Functions of Hydrothermarchaeota in Hydrothermal Sediment.</title>
        <authorList>
            <person name="Zhou Z."/>
            <person name="Liu Y."/>
            <person name="Xu W."/>
            <person name="Pan J."/>
            <person name="Luo Z.H."/>
            <person name="Li M."/>
        </authorList>
    </citation>
    <scope>NUCLEOTIDE SEQUENCE [LARGE SCALE GENOMIC DNA]</scope>
    <source>
        <strain evidence="8">SpSt-381</strain>
    </source>
</reference>
<dbReference type="PANTHER" id="PTHR44936">
    <property type="entry name" value="SENSOR PROTEIN CREC"/>
    <property type="match status" value="1"/>
</dbReference>
<dbReference type="SMART" id="SM00387">
    <property type="entry name" value="HATPase_c"/>
    <property type="match status" value="1"/>
</dbReference>
<dbReference type="Pfam" id="PF02518">
    <property type="entry name" value="HATPase_c"/>
    <property type="match status" value="1"/>
</dbReference>
<dbReference type="InterPro" id="IPR050980">
    <property type="entry name" value="2C_sensor_his_kinase"/>
</dbReference>
<evidence type="ECO:0000256" key="4">
    <source>
        <dbReference type="ARBA" id="ARBA00022741"/>
    </source>
</evidence>
<keyword evidence="4" id="KW-0547">Nucleotide-binding</keyword>
<sequence>MLGRALLRFPGRPGRPRRLVALGLSLATAVIAAVVAAGLPTRFELREQRIGAHTSRIVPVNTVGTAADDFAILSSTGRLVLGRPVEGEVLAVWELGLASDAGTPIGLDLNGDGDEEVLVPTRDSTAAAIVAFDHARREVVRFGPLDDPAGAGGTWLHPAAVLPAGGRRALGCLVLSPRAAGRRGVVVFDAASGRPLWDFPTGSYPAQLAARDLDGDGAEEWLLATSSPDNGAEANGTRDDATYTAALDAAGRLRWLRRTGGAFAASALCVIERGGRPVVVVAVRSHRGAAPEPGAVLAFDAASGALLLERRFPGGPMPPVPFHDGAPRVALGDRDGTLRVFDADLNVVASRRLDAPVRVWEACDLDADGTVELLASTTTSVLVLSPALVTLGAHPLPEPAHGPVRILAARDGTRRWRLVIDDGRGVIAAAMAVPWWRDAARGGAVAGAVAAAALLGLCAPLPQRRPRSAAEVREFLVDYHQVHHESFDDRRPFARLRLWAQGAAAGLAQSSELLDAAATEFLAIGLPTLRRFVERARAAGVAPDRIARLAERCASIERALEALRSAGEGARRDALGRALAHADAIHEEARAAYREVALRRPCVPAAELRRALDAKLAGPAFQRARLRIELDPAGLRPVLFDAPALRAVIAELIENAGRALDRTEDPCFTARVAGDRRDARWVVIEIEDNGPGIAPGQIEDLFRPDVSTRPEGGFGLGHARDTARAWLGDVTLGPGAEGRGTVAALRLRAVDHAGGAVGTRAASAGGDA</sequence>
<accession>A0A832I0Y2</accession>
<dbReference type="EC" id="2.7.13.3" evidence="2"/>
<dbReference type="PANTHER" id="PTHR44936:SF10">
    <property type="entry name" value="SENSOR PROTEIN RSTB"/>
    <property type="match status" value="1"/>
</dbReference>
<keyword evidence="3" id="KW-0808">Transferase</keyword>
<feature type="domain" description="Histidine kinase" evidence="7">
    <location>
        <begin position="622"/>
        <end position="751"/>
    </location>
</feature>
<keyword evidence="6" id="KW-0067">ATP-binding</keyword>
<dbReference type="InterPro" id="IPR011047">
    <property type="entry name" value="Quinoprotein_ADH-like_sf"/>
</dbReference>
<organism evidence="8">
    <name type="scientific">Eiseniibacteriota bacterium</name>
    <dbReference type="NCBI Taxonomy" id="2212470"/>
    <lineage>
        <taxon>Bacteria</taxon>
        <taxon>Candidatus Eiseniibacteriota</taxon>
    </lineage>
</organism>
<evidence type="ECO:0000256" key="1">
    <source>
        <dbReference type="ARBA" id="ARBA00000085"/>
    </source>
</evidence>
<proteinExistence type="predicted"/>
<evidence type="ECO:0000256" key="2">
    <source>
        <dbReference type="ARBA" id="ARBA00012438"/>
    </source>
</evidence>
<dbReference type="GO" id="GO:0004673">
    <property type="term" value="F:protein histidine kinase activity"/>
    <property type="evidence" value="ECO:0007669"/>
    <property type="project" value="UniProtKB-EC"/>
</dbReference>
<dbReference type="InterPro" id="IPR003594">
    <property type="entry name" value="HATPase_dom"/>
</dbReference>
<dbReference type="Gene3D" id="3.30.565.10">
    <property type="entry name" value="Histidine kinase-like ATPase, C-terminal domain"/>
    <property type="match status" value="1"/>
</dbReference>
<protein>
    <recommendedName>
        <fullName evidence="2">histidine kinase</fullName>
        <ecNumber evidence="2">2.7.13.3</ecNumber>
    </recommendedName>
</protein>
<dbReference type="PROSITE" id="PS50109">
    <property type="entry name" value="HIS_KIN"/>
    <property type="match status" value="1"/>
</dbReference>
<dbReference type="InterPro" id="IPR005467">
    <property type="entry name" value="His_kinase_dom"/>
</dbReference>
<comment type="caution">
    <text evidence="8">The sequence shown here is derived from an EMBL/GenBank/DDBJ whole genome shotgun (WGS) entry which is preliminary data.</text>
</comment>
<dbReference type="SUPFAM" id="SSF50998">
    <property type="entry name" value="Quinoprotein alcohol dehydrogenase-like"/>
    <property type="match status" value="1"/>
</dbReference>
<dbReference type="Gene3D" id="2.130.10.10">
    <property type="entry name" value="YVTN repeat-like/Quinoprotein amine dehydrogenase"/>
    <property type="match status" value="1"/>
</dbReference>
<dbReference type="InterPro" id="IPR015943">
    <property type="entry name" value="WD40/YVTN_repeat-like_dom_sf"/>
</dbReference>
<evidence type="ECO:0000313" key="8">
    <source>
        <dbReference type="EMBL" id="HGZ42418.1"/>
    </source>
</evidence>
<dbReference type="InterPro" id="IPR036890">
    <property type="entry name" value="HATPase_C_sf"/>
</dbReference>
<keyword evidence="5" id="KW-0418">Kinase</keyword>
<gene>
    <name evidence="8" type="ORF">ENR23_03145</name>
</gene>